<keyword evidence="2" id="KW-0472">Membrane</keyword>
<gene>
    <name evidence="4" type="ORF">IFJ75_16060</name>
</gene>
<reference evidence="4" key="1">
    <citation type="submission" date="2020-09" db="EMBL/GenBank/DDBJ databases">
        <title>Brevundimonas sp. LVF2 isolated from a puddle in Goettingen, Germany.</title>
        <authorList>
            <person name="Friedrich I."/>
            <person name="Klassen A."/>
            <person name="Hannes N."/>
            <person name="Schneider D."/>
            <person name="Hertel R."/>
            <person name="Daniel R."/>
        </authorList>
    </citation>
    <scope>NUCLEOTIDE SEQUENCE</scope>
    <source>
        <strain evidence="4">LVF2</strain>
    </source>
</reference>
<feature type="transmembrane region" description="Helical" evidence="2">
    <location>
        <begin position="34"/>
        <end position="55"/>
    </location>
</feature>
<protein>
    <submittedName>
        <fullName evidence="4">Response regulator transcription factor</fullName>
    </submittedName>
</protein>
<accession>A0A975GUW8</accession>
<evidence type="ECO:0000256" key="1">
    <source>
        <dbReference type="SAM" id="MobiDB-lite"/>
    </source>
</evidence>
<dbReference type="Pfam" id="PF04397">
    <property type="entry name" value="LytTR"/>
    <property type="match status" value="1"/>
</dbReference>
<dbReference type="Gene3D" id="2.40.50.1020">
    <property type="entry name" value="LytTr DNA-binding domain"/>
    <property type="match status" value="1"/>
</dbReference>
<dbReference type="GO" id="GO:0003677">
    <property type="term" value="F:DNA binding"/>
    <property type="evidence" value="ECO:0007669"/>
    <property type="project" value="InterPro"/>
</dbReference>
<feature type="transmembrane region" description="Helical" evidence="2">
    <location>
        <begin position="67"/>
        <end position="88"/>
    </location>
</feature>
<evidence type="ECO:0000259" key="3">
    <source>
        <dbReference type="PROSITE" id="PS50930"/>
    </source>
</evidence>
<name>A0A975GUW8_9CAUL</name>
<keyword evidence="2" id="KW-1133">Transmembrane helix</keyword>
<evidence type="ECO:0000313" key="4">
    <source>
        <dbReference type="EMBL" id="QTC90731.1"/>
    </source>
</evidence>
<feature type="region of interest" description="Disordered" evidence="1">
    <location>
        <begin position="1"/>
        <end position="30"/>
    </location>
</feature>
<feature type="transmembrane region" description="Helical" evidence="2">
    <location>
        <begin position="100"/>
        <end position="125"/>
    </location>
</feature>
<sequence length="276" mass="29736">MSPILNSPKTSNPSAKTDGDRAVRSKPPRKPLTLGLVRGIVVAAAAGGVFAFMGAFGTGAAPFGLRLVYWVPVMLAGGFWGHLCSKLIERWVDLDERPWLAVLVLTLAITGPVSVLVWWVTGLVFEGRVYPVSALPYMLIPVGVVTATLSAINVFLSKAQPVQTHAAEGGAPAARFPDRLPIKLRGATIRAVQAEDHYLRIHTDRGSDLILMRLADALEELEGLEGAQTHRSWWVARGAVRDVARGDGRATLSLEGGLTAPVSRRYAKALREAGWY</sequence>
<dbReference type="KEGG" id="bgoe:IFJ75_16060"/>
<organism evidence="4 5">
    <name type="scientific">Brevundimonas goettingensis</name>
    <dbReference type="NCBI Taxonomy" id="2774190"/>
    <lineage>
        <taxon>Bacteria</taxon>
        <taxon>Pseudomonadati</taxon>
        <taxon>Pseudomonadota</taxon>
        <taxon>Alphaproteobacteria</taxon>
        <taxon>Caulobacterales</taxon>
        <taxon>Caulobacteraceae</taxon>
        <taxon>Brevundimonas</taxon>
    </lineage>
</organism>
<dbReference type="EMBL" id="CP062222">
    <property type="protein sequence ID" value="QTC90731.1"/>
    <property type="molecule type" value="Genomic_DNA"/>
</dbReference>
<feature type="transmembrane region" description="Helical" evidence="2">
    <location>
        <begin position="137"/>
        <end position="156"/>
    </location>
</feature>
<dbReference type="Proteomes" id="UP000663918">
    <property type="component" value="Chromosome"/>
</dbReference>
<evidence type="ECO:0000256" key="2">
    <source>
        <dbReference type="SAM" id="Phobius"/>
    </source>
</evidence>
<keyword evidence="2" id="KW-0812">Transmembrane</keyword>
<dbReference type="AlphaFoldDB" id="A0A975GUW8"/>
<proteinExistence type="predicted"/>
<feature type="compositionally biased region" description="Polar residues" evidence="1">
    <location>
        <begin position="1"/>
        <end position="15"/>
    </location>
</feature>
<feature type="domain" description="HTH LytTR-type" evidence="3">
    <location>
        <begin position="173"/>
        <end position="276"/>
    </location>
</feature>
<dbReference type="PROSITE" id="PS50930">
    <property type="entry name" value="HTH_LYTTR"/>
    <property type="match status" value="1"/>
</dbReference>
<keyword evidence="5" id="KW-1185">Reference proteome</keyword>
<evidence type="ECO:0000313" key="5">
    <source>
        <dbReference type="Proteomes" id="UP000663918"/>
    </source>
</evidence>
<dbReference type="RefSeq" id="WP_207869378.1">
    <property type="nucleotide sequence ID" value="NZ_CP062222.1"/>
</dbReference>
<dbReference type="SMART" id="SM00850">
    <property type="entry name" value="LytTR"/>
    <property type="match status" value="1"/>
</dbReference>
<dbReference type="InterPro" id="IPR007492">
    <property type="entry name" value="LytTR_DNA-bd_dom"/>
</dbReference>